<accession>A0A9X3FN21</accession>
<dbReference type="GO" id="GO:0005829">
    <property type="term" value="C:cytosol"/>
    <property type="evidence" value="ECO:0007669"/>
    <property type="project" value="TreeGrafter"/>
</dbReference>
<dbReference type="InterPro" id="IPR050523">
    <property type="entry name" value="AKR_Detox_Biosynth"/>
</dbReference>
<proteinExistence type="predicted"/>
<dbReference type="RefSeq" id="WP_268751398.1">
    <property type="nucleotide sequence ID" value="NZ_JAPRFQ010000001.1"/>
</dbReference>
<feature type="domain" description="NADP-dependent oxidoreductase" evidence="1">
    <location>
        <begin position="15"/>
        <end position="300"/>
    </location>
</feature>
<organism evidence="2 3">
    <name type="scientific">Aerococcus kribbianus</name>
    <dbReference type="NCBI Taxonomy" id="2999064"/>
    <lineage>
        <taxon>Bacteria</taxon>
        <taxon>Bacillati</taxon>
        <taxon>Bacillota</taxon>
        <taxon>Bacilli</taxon>
        <taxon>Lactobacillales</taxon>
        <taxon>Aerococcaceae</taxon>
        <taxon>Aerococcus</taxon>
    </lineage>
</organism>
<dbReference type="InterPro" id="IPR036812">
    <property type="entry name" value="NAD(P)_OxRdtase_dom_sf"/>
</dbReference>
<dbReference type="AlphaFoldDB" id="A0A9X3FN21"/>
<evidence type="ECO:0000313" key="2">
    <source>
        <dbReference type="EMBL" id="MCZ0725071.1"/>
    </source>
</evidence>
<gene>
    <name evidence="2" type="ORF">OW157_00640</name>
</gene>
<name>A0A9X3FN21_9LACT</name>
<dbReference type="CDD" id="cd19092">
    <property type="entry name" value="AKR_BsYcsN_EcYdhF-like"/>
    <property type="match status" value="1"/>
</dbReference>
<evidence type="ECO:0000313" key="3">
    <source>
        <dbReference type="Proteomes" id="UP001146670"/>
    </source>
</evidence>
<dbReference type="PANTHER" id="PTHR43364:SF1">
    <property type="entry name" value="OXIDOREDUCTASE YDHF"/>
    <property type="match status" value="1"/>
</dbReference>
<comment type="caution">
    <text evidence="2">The sequence shown here is derived from an EMBL/GenBank/DDBJ whole genome shotgun (WGS) entry which is preliminary data.</text>
</comment>
<sequence>MTKRQIGNADLYASPLILGIMRMADKSTKEAAVALETAFDHGIYHIDSADIYGKGEADSRFGQALKASSLNRDDLIIQNKAGIVIKEAGGPRYDFSKAHLISAVDQSLEKMGIDYLDNFLLHRPDPLMQVEEVAEAFYYLKHSGKVRHFGVSNFNPSQIEFLQSALLDKLQTNQLQFGLMHADMISQGVNTNMSYDEGASENGNAGLIEYCRFKQITIQAWSPFQFGMIQGSFIDHPDFPELNAKLAELADRHQVGKNAIAAAWILKHPANMQVIIGTMTPDHIKDSAQAAHIKLSNQEWYDLYLAAGHPLP</sequence>
<protein>
    <submittedName>
        <fullName evidence="2">Aldo/keto reductase</fullName>
    </submittedName>
</protein>
<dbReference type="Gene3D" id="3.20.20.100">
    <property type="entry name" value="NADP-dependent oxidoreductase domain"/>
    <property type="match status" value="1"/>
</dbReference>
<evidence type="ECO:0000259" key="1">
    <source>
        <dbReference type="Pfam" id="PF00248"/>
    </source>
</evidence>
<keyword evidence="3" id="KW-1185">Reference proteome</keyword>
<dbReference type="InterPro" id="IPR023210">
    <property type="entry name" value="NADP_OxRdtase_dom"/>
</dbReference>
<dbReference type="Proteomes" id="UP001146670">
    <property type="component" value="Unassembled WGS sequence"/>
</dbReference>
<dbReference type="Pfam" id="PF00248">
    <property type="entry name" value="Aldo_ket_red"/>
    <property type="match status" value="1"/>
</dbReference>
<dbReference type="EMBL" id="JAPRFR010000001">
    <property type="protein sequence ID" value="MCZ0725071.1"/>
    <property type="molecule type" value="Genomic_DNA"/>
</dbReference>
<dbReference type="PANTHER" id="PTHR43364">
    <property type="entry name" value="NADH-SPECIFIC METHYLGLYOXAL REDUCTASE-RELATED"/>
    <property type="match status" value="1"/>
</dbReference>
<dbReference type="SUPFAM" id="SSF51430">
    <property type="entry name" value="NAD(P)-linked oxidoreductase"/>
    <property type="match status" value="1"/>
</dbReference>
<reference evidence="2" key="1">
    <citation type="submission" date="2022-12" db="EMBL/GenBank/DDBJ databases">
        <title>Description and comparative metabolic analysis of Aerococcus sp. nov., isolated from the feces of a pig.</title>
        <authorList>
            <person name="Chang Y.-H."/>
        </authorList>
    </citation>
    <scope>NUCLEOTIDE SEQUENCE</scope>
    <source>
        <strain evidence="2">YH-aer222</strain>
    </source>
</reference>